<keyword evidence="3" id="KW-1185">Reference proteome</keyword>
<feature type="compositionally biased region" description="Basic and acidic residues" evidence="1">
    <location>
        <begin position="1"/>
        <end position="13"/>
    </location>
</feature>
<gene>
    <name evidence="2" type="ORF">PCOR1329_LOCUS3356</name>
</gene>
<dbReference type="EMBL" id="CAUYUJ010000863">
    <property type="protein sequence ID" value="CAK0792910.1"/>
    <property type="molecule type" value="Genomic_DNA"/>
</dbReference>
<feature type="non-terminal residue" evidence="2">
    <location>
        <position position="1"/>
    </location>
</feature>
<feature type="region of interest" description="Disordered" evidence="1">
    <location>
        <begin position="216"/>
        <end position="247"/>
    </location>
</feature>
<organism evidence="2 3">
    <name type="scientific">Prorocentrum cordatum</name>
    <dbReference type="NCBI Taxonomy" id="2364126"/>
    <lineage>
        <taxon>Eukaryota</taxon>
        <taxon>Sar</taxon>
        <taxon>Alveolata</taxon>
        <taxon>Dinophyceae</taxon>
        <taxon>Prorocentrales</taxon>
        <taxon>Prorocentraceae</taxon>
        <taxon>Prorocentrum</taxon>
    </lineage>
</organism>
<reference evidence="2" key="1">
    <citation type="submission" date="2023-10" db="EMBL/GenBank/DDBJ databases">
        <authorList>
            <person name="Chen Y."/>
            <person name="Shah S."/>
            <person name="Dougan E. K."/>
            <person name="Thang M."/>
            <person name="Chan C."/>
        </authorList>
    </citation>
    <scope>NUCLEOTIDE SEQUENCE [LARGE SCALE GENOMIC DNA]</scope>
</reference>
<dbReference type="Proteomes" id="UP001189429">
    <property type="component" value="Unassembled WGS sequence"/>
</dbReference>
<feature type="compositionally biased region" description="Basic and acidic residues" evidence="1">
    <location>
        <begin position="233"/>
        <end position="247"/>
    </location>
</feature>
<comment type="caution">
    <text evidence="2">The sequence shown here is derived from an EMBL/GenBank/DDBJ whole genome shotgun (WGS) entry which is preliminary data.</text>
</comment>
<sequence length="247" mass="26940">EKLAAKEKTKAKEDSEDEDDAPPPASAASPAVAKAKPKPKAKAKVAEPEPVLSAQEQKLRQRKLQEAQNDGLVGDLFDGFQVKETEEEKNAAARKAEEDRKAAKKKKIVEIDAFDQVTLSVQADVERLSEACVTKIGKGAAAAKGGSVSFMRDLLKQLADDLSFKELDGFEKMLAEVVKGKKAAKGAATDGKANKANTKLSKTTKFNATNEWEEVYGGGAGDEDWTQEEWDEWEKSEAAKWEQSQKK</sequence>
<name>A0ABN9PMK1_9DINO</name>
<protein>
    <recommendedName>
        <fullName evidence="4">Eukaryotic translation initiation factor 3 30 kDa subunit</fullName>
    </recommendedName>
</protein>
<evidence type="ECO:0000313" key="2">
    <source>
        <dbReference type="EMBL" id="CAK0792910.1"/>
    </source>
</evidence>
<evidence type="ECO:0000313" key="3">
    <source>
        <dbReference type="Proteomes" id="UP001189429"/>
    </source>
</evidence>
<feature type="region of interest" description="Disordered" evidence="1">
    <location>
        <begin position="1"/>
        <end position="67"/>
    </location>
</feature>
<accession>A0ABN9PMK1</accession>
<evidence type="ECO:0000256" key="1">
    <source>
        <dbReference type="SAM" id="MobiDB-lite"/>
    </source>
</evidence>
<evidence type="ECO:0008006" key="4">
    <source>
        <dbReference type="Google" id="ProtNLM"/>
    </source>
</evidence>
<feature type="compositionally biased region" description="Acidic residues" evidence="1">
    <location>
        <begin position="221"/>
        <end position="232"/>
    </location>
</feature>
<proteinExistence type="predicted"/>